<comment type="caution">
    <text evidence="2">The sequence shown here is derived from an EMBL/GenBank/DDBJ whole genome shotgun (WGS) entry which is preliminary data.</text>
</comment>
<evidence type="ECO:0000313" key="5">
    <source>
        <dbReference type="Proteomes" id="UP000285173"/>
    </source>
</evidence>
<keyword evidence="1" id="KW-1133">Transmembrane helix</keyword>
<feature type="transmembrane region" description="Helical" evidence="1">
    <location>
        <begin position="44"/>
        <end position="62"/>
    </location>
</feature>
<evidence type="ECO:0000313" key="3">
    <source>
        <dbReference type="EMBL" id="RHH74683.1"/>
    </source>
</evidence>
<gene>
    <name evidence="3" type="ORF">DW191_17360</name>
    <name evidence="2" type="ORF">DW986_03230</name>
</gene>
<reference evidence="4 5" key="1">
    <citation type="submission" date="2018-08" db="EMBL/GenBank/DDBJ databases">
        <title>A genome reference for cultivated species of the human gut microbiota.</title>
        <authorList>
            <person name="Zou Y."/>
            <person name="Xue W."/>
            <person name="Luo G."/>
        </authorList>
    </citation>
    <scope>NUCLEOTIDE SEQUENCE [LARGE SCALE GENOMIC DNA]</scope>
    <source>
        <strain evidence="3 4">AM16-50</strain>
        <strain evidence="2 5">AM50-15</strain>
    </source>
</reference>
<organism evidence="2 5">
    <name type="scientific">Parabacteroides merdae</name>
    <dbReference type="NCBI Taxonomy" id="46503"/>
    <lineage>
        <taxon>Bacteria</taxon>
        <taxon>Pseudomonadati</taxon>
        <taxon>Bacteroidota</taxon>
        <taxon>Bacteroidia</taxon>
        <taxon>Bacteroidales</taxon>
        <taxon>Tannerellaceae</taxon>
        <taxon>Parabacteroides</taxon>
    </lineage>
</organism>
<dbReference type="Proteomes" id="UP000285173">
    <property type="component" value="Unassembled WGS sequence"/>
</dbReference>
<dbReference type="RefSeq" id="WP_122202666.1">
    <property type="nucleotide sequence ID" value="NZ_QRKC01000011.1"/>
</dbReference>
<protein>
    <submittedName>
        <fullName evidence="2">Uncharacterized protein</fullName>
    </submittedName>
</protein>
<evidence type="ECO:0000256" key="1">
    <source>
        <dbReference type="SAM" id="Phobius"/>
    </source>
</evidence>
<evidence type="ECO:0000313" key="4">
    <source>
        <dbReference type="Proteomes" id="UP000283732"/>
    </source>
</evidence>
<dbReference type="EMBL" id="QSEF01000004">
    <property type="protein sequence ID" value="RGZ50292.1"/>
    <property type="molecule type" value="Genomic_DNA"/>
</dbReference>
<dbReference type="AlphaFoldDB" id="A0A3R6DH13"/>
<keyword evidence="1" id="KW-0812">Transmembrane</keyword>
<evidence type="ECO:0000313" key="2">
    <source>
        <dbReference type="EMBL" id="RGZ50292.1"/>
    </source>
</evidence>
<proteinExistence type="predicted"/>
<feature type="transmembrane region" description="Helical" evidence="1">
    <location>
        <begin position="20"/>
        <end position="38"/>
    </location>
</feature>
<keyword evidence="1" id="KW-0472">Membrane</keyword>
<sequence length="206" mass="23367">MNNSDLIDTILEYLNKHPFLTGMVSIILLIVVGFLGWFEGNNSYLSICGTIITVLGFMLTIFQLKSVKTIAKNTDEKVDRTVDFVQGRIKEITSISECVAANQIINEVEHYISDDKLEIAVLLLKEVYKTLVSIRSDKTLLTVVPQNIQEITLSIKLDIDNLQDFIHNGSIIEKSKIFPNLRNASELLIEIENYLKNKDYDTSILK</sequence>
<dbReference type="Proteomes" id="UP000283732">
    <property type="component" value="Unassembled WGS sequence"/>
</dbReference>
<name>A0A3R6DH13_9BACT</name>
<accession>A0A3R6DH13</accession>
<dbReference type="EMBL" id="QRKC01000011">
    <property type="protein sequence ID" value="RHH74683.1"/>
    <property type="molecule type" value="Genomic_DNA"/>
</dbReference>